<evidence type="ECO:0000313" key="2">
    <source>
        <dbReference type="EMBL" id="OAF56881.1"/>
    </source>
</evidence>
<gene>
    <name evidence="2" type="ORF">VC83_06995</name>
</gene>
<organism evidence="2">
    <name type="scientific">Pseudogymnoascus destructans</name>
    <dbReference type="NCBI Taxonomy" id="655981"/>
    <lineage>
        <taxon>Eukaryota</taxon>
        <taxon>Fungi</taxon>
        <taxon>Dikarya</taxon>
        <taxon>Ascomycota</taxon>
        <taxon>Pezizomycotina</taxon>
        <taxon>Leotiomycetes</taxon>
        <taxon>Thelebolales</taxon>
        <taxon>Thelebolaceae</taxon>
        <taxon>Pseudogymnoascus</taxon>
    </lineage>
</organism>
<dbReference type="Proteomes" id="UP000077154">
    <property type="component" value="Unassembled WGS sequence"/>
</dbReference>
<protein>
    <submittedName>
        <fullName evidence="2">Uncharacterized protein</fullName>
    </submittedName>
</protein>
<sequence>MPSFQECPEDGLSTPLADSEQHEHDATVQDAGSGDSMAEFTDIPVMIESLDEMLAAESEIPTAKHEPSEDQFPVQPYPTPELDPAAVEHARLEYEKYMEEVRDKPAPTPRIERVNEPDYFIGKGVVTGVSYQLNKTPREAQSRQPKNGQLHNSYVPDYNANKTIWETREERLNAIDHQNVILNPRGRLSEYFVWGISYNPPDELSQGHRAVHIDVSMGTLLKSILDKMNTGPIYSATLCNTVAITGGLTAFIIFVEESGASQLKSNLAIESLRTVHITSHPTWPIGPTILKQIKQGWTRCLSIRGLPSAFSTGDVFDMIVQPGYSQVKELLEVQRDAQECFFVEFSSIAAADKVYRLMSAHYRGSDVAVSFGADPCSLPFPVPFGATPDASPTTLTPSSSFGSEDSESIDDKAFLIAKYGLPPKLRLRRALPEVHKQSMMAASNISHFANNTRLSNSLGKENAQDTSSTRVDAQQYMAAAALMMQIHGEDASLAAQQTKADPEVGRDLSNLIPTFEYHGTGTGFNWADEMIKEAAGEGYSNTPALDILAQ</sequence>
<name>A0A177A6G6_9PEZI</name>
<dbReference type="eggNOG" id="ENOG502ST9Y">
    <property type="taxonomic scope" value="Eukaryota"/>
</dbReference>
<dbReference type="GeneID" id="36290045"/>
<dbReference type="EMBL" id="KV441402">
    <property type="protein sequence ID" value="OAF56881.1"/>
    <property type="molecule type" value="Genomic_DNA"/>
</dbReference>
<accession>A0A177A6G6</accession>
<dbReference type="VEuPathDB" id="FungiDB:GMDG_04117"/>
<proteinExistence type="predicted"/>
<dbReference type="AlphaFoldDB" id="A0A177A6G6"/>
<evidence type="ECO:0000256" key="1">
    <source>
        <dbReference type="SAM" id="MobiDB-lite"/>
    </source>
</evidence>
<dbReference type="RefSeq" id="XP_024322172.1">
    <property type="nucleotide sequence ID" value="XM_024470575.1"/>
</dbReference>
<feature type="region of interest" description="Disordered" evidence="1">
    <location>
        <begin position="1"/>
        <end position="37"/>
    </location>
</feature>
<dbReference type="OrthoDB" id="5244622at2759"/>
<reference evidence="2" key="1">
    <citation type="submission" date="2016-03" db="EMBL/GenBank/DDBJ databases">
        <title>Updated assembly of Pseudogymnoascus destructans, the fungus causing white-nose syndrome of bats.</title>
        <authorList>
            <person name="Palmer J.M."/>
            <person name="Drees K.P."/>
            <person name="Foster J.T."/>
            <person name="Lindner D.L."/>
        </authorList>
    </citation>
    <scope>NUCLEOTIDE SEQUENCE [LARGE SCALE GENOMIC DNA]</scope>
    <source>
        <strain evidence="2">20631-21</strain>
    </source>
</reference>